<evidence type="ECO:0000313" key="5">
    <source>
        <dbReference type="Proteomes" id="UP000007463"/>
    </source>
</evidence>
<dbReference type="EMBL" id="CP002542">
    <property type="protein sequence ID" value="AEA42409.1"/>
    <property type="molecule type" value="Genomic_DNA"/>
</dbReference>
<dbReference type="AlphaFoldDB" id="F2IE91"/>
<dbReference type="Proteomes" id="UP000007463">
    <property type="component" value="Chromosome"/>
</dbReference>
<protein>
    <recommendedName>
        <fullName evidence="3">Secretion system C-terminal sorting domain-containing protein</fullName>
    </recommendedName>
</protein>
<name>F2IE91_FLUTR</name>
<feature type="signal peptide" evidence="2">
    <location>
        <begin position="1"/>
        <end position="22"/>
    </location>
</feature>
<dbReference type="Pfam" id="PF18962">
    <property type="entry name" value="Por_Secre_tail"/>
    <property type="match status" value="1"/>
</dbReference>
<keyword evidence="1 2" id="KW-0732">Signal</keyword>
<keyword evidence="5" id="KW-1185">Reference proteome</keyword>
<dbReference type="RefSeq" id="WP_013685183.1">
    <property type="nucleotide sequence ID" value="NC_015321.1"/>
</dbReference>
<dbReference type="KEGG" id="fte:Fluta_0401"/>
<dbReference type="InterPro" id="IPR026444">
    <property type="entry name" value="Secre_tail"/>
</dbReference>
<organism evidence="4 5">
    <name type="scientific">Fluviicola taffensis (strain DSM 16823 / NCIMB 13979 / RW262)</name>
    <dbReference type="NCBI Taxonomy" id="755732"/>
    <lineage>
        <taxon>Bacteria</taxon>
        <taxon>Pseudomonadati</taxon>
        <taxon>Bacteroidota</taxon>
        <taxon>Flavobacteriia</taxon>
        <taxon>Flavobacteriales</taxon>
        <taxon>Crocinitomicaceae</taxon>
        <taxon>Fluviicola</taxon>
    </lineage>
</organism>
<evidence type="ECO:0000256" key="1">
    <source>
        <dbReference type="ARBA" id="ARBA00022729"/>
    </source>
</evidence>
<dbReference type="HOGENOM" id="CLU_422589_0_0_10"/>
<reference evidence="4 5" key="1">
    <citation type="journal article" date="2011" name="Stand. Genomic Sci.">
        <title>Complete genome sequence of the gliding freshwater bacterium Fluviicola taffensis type strain (RW262).</title>
        <authorList>
            <person name="Woyke T."/>
            <person name="Chertkov O."/>
            <person name="Lapidus A."/>
            <person name="Nolan M."/>
            <person name="Lucas S."/>
            <person name="Del Rio T.G."/>
            <person name="Tice H."/>
            <person name="Cheng J.F."/>
            <person name="Tapia R."/>
            <person name="Han C."/>
            <person name="Goodwin L."/>
            <person name="Pitluck S."/>
            <person name="Liolios K."/>
            <person name="Pagani I."/>
            <person name="Ivanova N."/>
            <person name="Huntemann M."/>
            <person name="Mavromatis K."/>
            <person name="Mikhailova N."/>
            <person name="Pati A."/>
            <person name="Chen A."/>
            <person name="Palaniappan K."/>
            <person name="Land M."/>
            <person name="Hauser L."/>
            <person name="Brambilla E.M."/>
            <person name="Rohde M."/>
            <person name="Mwirichia R."/>
            <person name="Sikorski J."/>
            <person name="Tindall B.J."/>
            <person name="Goker M."/>
            <person name="Bristow J."/>
            <person name="Eisen J.A."/>
            <person name="Markowitz V."/>
            <person name="Hugenholtz P."/>
            <person name="Klenk H.P."/>
            <person name="Kyrpides N.C."/>
        </authorList>
    </citation>
    <scope>NUCLEOTIDE SEQUENCE [LARGE SCALE GENOMIC DNA]</scope>
    <source>
        <strain evidence="5">DSM 16823 / RW262 / RW262</strain>
    </source>
</reference>
<evidence type="ECO:0000313" key="4">
    <source>
        <dbReference type="EMBL" id="AEA42409.1"/>
    </source>
</evidence>
<feature type="domain" description="Secretion system C-terminal sorting" evidence="3">
    <location>
        <begin position="573"/>
        <end position="647"/>
    </location>
</feature>
<dbReference type="STRING" id="755732.Fluta_0401"/>
<gene>
    <name evidence="4" type="ordered locus">Fluta_0401</name>
</gene>
<evidence type="ECO:0000259" key="3">
    <source>
        <dbReference type="Pfam" id="PF18962"/>
    </source>
</evidence>
<reference evidence="5" key="2">
    <citation type="submission" date="2011-02" db="EMBL/GenBank/DDBJ databases">
        <title>The complete genome of Fluviicola taffensis DSM 16823.</title>
        <authorList>
            <consortium name="US DOE Joint Genome Institute (JGI-PGF)"/>
            <person name="Lucas S."/>
            <person name="Copeland A."/>
            <person name="Lapidus A."/>
            <person name="Bruce D."/>
            <person name="Goodwin L."/>
            <person name="Pitluck S."/>
            <person name="Kyrpides N."/>
            <person name="Mavromatis K."/>
            <person name="Ivanova N."/>
            <person name="Mikhailova N."/>
            <person name="Pagani I."/>
            <person name="Chertkov O."/>
            <person name="Detter J.C."/>
            <person name="Han C."/>
            <person name="Tapia R."/>
            <person name="Land M."/>
            <person name="Hauser L."/>
            <person name="Markowitz V."/>
            <person name="Cheng J.-F."/>
            <person name="Hugenholtz P."/>
            <person name="Woyke T."/>
            <person name="Wu D."/>
            <person name="Tindall B."/>
            <person name="Pomrenke H.G."/>
            <person name="Brambilla E."/>
            <person name="Klenk H.-P."/>
            <person name="Eisen J.A."/>
        </authorList>
    </citation>
    <scope>NUCLEOTIDE SEQUENCE [LARGE SCALE GENOMIC DNA]</scope>
    <source>
        <strain evidence="5">DSM 16823 / RW262 / RW262</strain>
    </source>
</reference>
<proteinExistence type="predicted"/>
<sequence precursor="true">MKKSVFVAIILTGLPLIGSAQCSSTPDFYDDYSSSTGWTSVDKTNHTPYVTIGSGTMNYTNVSGGREQRIVKALPFTLANAFVAGCKINLSGGNAPSHLVMSFTENNNDTWYTQTGQLTECSAFSGTITNQDALFCYIGDPSSPFSTFCCPQNNNWQIYVGYKDGTTLLNNASTGISIPNAYTDYYVRLQRTDNWGGIISIFSDAAMTTHITGSPQCFSMPTTVQNLQYVQHGVATGGNCRRKLSMQLDDLKIYNGYSPCPWELIPSFTAENVVCGNSGIIVDGSASTSAPGLPINQYFWMVQPCDAAGNPIPGSTQWNSPWGSPAVYTIPNSASGGPITCGNYYLISLAVQNCGNNWTQTSQVVYVACAGPTYTRNISTGYDNTLSTLNTLGLDDDEWVSSSLPGTPFATCITHTTNAALDPAGAGLWVTSSANGIQPANQLGAPQNYWYEYQINLPSAYSGYQLIINKFASDDYAEMYLNAATTPFITLNPAAPSTNYTVGITSPVTVSLSSGLNTIRVYTENYIRYTGMLVIGRITGSCEISDTEPGGGGHSLIQNGNSTLTSSGFQAVPNPTTGKTSLIFENREISEVSSIITVYNASGAVVKTIDEKLLTSKYDLNLEGLSKGVYLIEVRTNGERLNQRLVIE</sequence>
<evidence type="ECO:0000256" key="2">
    <source>
        <dbReference type="SAM" id="SignalP"/>
    </source>
</evidence>
<dbReference type="OrthoDB" id="975384at2"/>
<accession>F2IE91</accession>
<feature type="chain" id="PRO_5003279770" description="Secretion system C-terminal sorting domain-containing protein" evidence="2">
    <location>
        <begin position="23"/>
        <end position="648"/>
    </location>
</feature>
<dbReference type="NCBIfam" id="TIGR04183">
    <property type="entry name" value="Por_Secre_tail"/>
    <property type="match status" value="1"/>
</dbReference>